<proteinExistence type="predicted"/>
<feature type="transmembrane region" description="Helical" evidence="1">
    <location>
        <begin position="237"/>
        <end position="259"/>
    </location>
</feature>
<feature type="transmembrane region" description="Helical" evidence="1">
    <location>
        <begin position="45"/>
        <end position="65"/>
    </location>
</feature>
<gene>
    <name evidence="2" type="ORF">RDWZM_009351</name>
</gene>
<evidence type="ECO:0000313" key="2">
    <source>
        <dbReference type="EMBL" id="KAJ6218194.1"/>
    </source>
</evidence>
<comment type="caution">
    <text evidence="2">The sequence shown here is derived from an EMBL/GenBank/DDBJ whole genome shotgun (WGS) entry which is preliminary data.</text>
</comment>
<reference evidence="2" key="1">
    <citation type="submission" date="2022-12" db="EMBL/GenBank/DDBJ databases">
        <title>Genome assemblies of Blomia tropicalis.</title>
        <authorList>
            <person name="Cui Y."/>
        </authorList>
    </citation>
    <scope>NUCLEOTIDE SEQUENCE</scope>
    <source>
        <tissue evidence="2">Adult mites</tissue>
    </source>
</reference>
<dbReference type="InterPro" id="IPR001614">
    <property type="entry name" value="Myelin_PLP"/>
</dbReference>
<accession>A0A9Q0M3I7</accession>
<sequence length="295" mass="33797">MSRMVHSGDISYSSINAPNFNSHRTQSCFRTCFLNLPYATITSTFLVVSGLLITFFSSIHLAGVFDRFSQDLFHKRYLWLNEFRVVLWFVGGFLLIIILTNLIIGFATSSATLTTKGAKDSCSCTRNSTTNCLVRFVFLLNQLIFIIVLLLLIAFCVFSFVLFVLTTLCNDESRSVEMLLNHDRSFEQAYPGNSINLQPFAPMLFFKGNETQMLLFRDNRLKTLCRDYVSTLTLYNLIALLGIVLLFIGFHCYLINLTVNRIRIATYKKYTELLYLNGTELNTFNDASYDNGERF</sequence>
<keyword evidence="3" id="KW-1185">Reference proteome</keyword>
<dbReference type="EMBL" id="JAPWDV010000003">
    <property type="protein sequence ID" value="KAJ6218194.1"/>
    <property type="molecule type" value="Genomic_DNA"/>
</dbReference>
<dbReference type="OMA" id="FPYATIT"/>
<feature type="transmembrane region" description="Helical" evidence="1">
    <location>
        <begin position="85"/>
        <end position="107"/>
    </location>
</feature>
<dbReference type="PANTHER" id="PTHR11683:SF12">
    <property type="entry name" value="M6, ISOFORM F"/>
    <property type="match status" value="1"/>
</dbReference>
<dbReference type="PANTHER" id="PTHR11683">
    <property type="entry name" value="MYELIN PROTEOLIPID"/>
    <property type="match status" value="1"/>
</dbReference>
<protein>
    <submittedName>
        <fullName evidence="2">Uncharacterized protein</fullName>
    </submittedName>
</protein>
<evidence type="ECO:0000313" key="3">
    <source>
        <dbReference type="Proteomes" id="UP001142055"/>
    </source>
</evidence>
<dbReference type="Pfam" id="PF01275">
    <property type="entry name" value="Myelin_PLP"/>
    <property type="match status" value="1"/>
</dbReference>
<name>A0A9Q0M3I7_BLOTA</name>
<feature type="transmembrane region" description="Helical" evidence="1">
    <location>
        <begin position="143"/>
        <end position="165"/>
    </location>
</feature>
<dbReference type="Proteomes" id="UP001142055">
    <property type="component" value="Chromosome 3"/>
</dbReference>
<dbReference type="GO" id="GO:0031175">
    <property type="term" value="P:neuron projection development"/>
    <property type="evidence" value="ECO:0007669"/>
    <property type="project" value="TreeGrafter"/>
</dbReference>
<keyword evidence="1" id="KW-0812">Transmembrane</keyword>
<keyword evidence="1" id="KW-1133">Transmembrane helix</keyword>
<dbReference type="GO" id="GO:0005886">
    <property type="term" value="C:plasma membrane"/>
    <property type="evidence" value="ECO:0007669"/>
    <property type="project" value="TreeGrafter"/>
</dbReference>
<dbReference type="AlphaFoldDB" id="A0A9Q0M3I7"/>
<organism evidence="2 3">
    <name type="scientific">Blomia tropicalis</name>
    <name type="common">Mite</name>
    <dbReference type="NCBI Taxonomy" id="40697"/>
    <lineage>
        <taxon>Eukaryota</taxon>
        <taxon>Metazoa</taxon>
        <taxon>Ecdysozoa</taxon>
        <taxon>Arthropoda</taxon>
        <taxon>Chelicerata</taxon>
        <taxon>Arachnida</taxon>
        <taxon>Acari</taxon>
        <taxon>Acariformes</taxon>
        <taxon>Sarcoptiformes</taxon>
        <taxon>Astigmata</taxon>
        <taxon>Glycyphagoidea</taxon>
        <taxon>Echimyopodidae</taxon>
        <taxon>Blomia</taxon>
    </lineage>
</organism>
<keyword evidence="1" id="KW-0472">Membrane</keyword>
<evidence type="ECO:0000256" key="1">
    <source>
        <dbReference type="SAM" id="Phobius"/>
    </source>
</evidence>